<dbReference type="Proteomes" id="UP001325680">
    <property type="component" value="Chromosome"/>
</dbReference>
<evidence type="ECO:0000256" key="1">
    <source>
        <dbReference type="ARBA" id="ARBA00022857"/>
    </source>
</evidence>
<dbReference type="RefSeq" id="WP_114788955.1">
    <property type="nucleotide sequence ID" value="NZ_CP139960.1"/>
</dbReference>
<evidence type="ECO:0000313" key="3">
    <source>
        <dbReference type="Proteomes" id="UP001325680"/>
    </source>
</evidence>
<dbReference type="EMBL" id="CP139960">
    <property type="protein sequence ID" value="WQD39515.1"/>
    <property type="molecule type" value="Genomic_DNA"/>
</dbReference>
<gene>
    <name evidence="2" type="ORF">U0035_05055</name>
</gene>
<sequence>MTLQKRIEILVQLGQYMQENSEDWQEIKQKAFVHNGWFLPDFIDLSVNNITRYFLQTEVLQNWVSQYPDLAQEPASPRLVGIVMAGNIPLVGFHDFLCVFISGHRCLIKPSSKDEVLIKHLVAKIIEWAPELDEFIAFAELLKNCDAYIATGSNSTAGHFEYYFGRFPHIIRRNRTSVAVITGTETKEELEQLADDIYLYFGMGCRNITKIYVPQHYDFESLINIFKKYDYLADHHKYKNNYDYNLALHILNNKFYMSNAALLLVEEKSLFSPVSQLNYEVYENIEMVKAELNQSNDVQCVVGNGFIPFGHAQHPSLTDYADGVDTMQWLATLR</sequence>
<accession>A0ABZ0W8B0</accession>
<keyword evidence="3" id="KW-1185">Reference proteome</keyword>
<dbReference type="SUPFAM" id="SSF53720">
    <property type="entry name" value="ALDH-like"/>
    <property type="match status" value="1"/>
</dbReference>
<proteinExistence type="predicted"/>
<dbReference type="Pfam" id="PF05893">
    <property type="entry name" value="LuxC"/>
    <property type="match status" value="1"/>
</dbReference>
<protein>
    <submittedName>
        <fullName evidence="2">Acyl-CoA reductase</fullName>
    </submittedName>
</protein>
<dbReference type="InterPro" id="IPR016161">
    <property type="entry name" value="Ald_DH/histidinol_DH"/>
</dbReference>
<name>A0ABZ0W8B0_9BACT</name>
<keyword evidence="1" id="KW-0521">NADP</keyword>
<dbReference type="InterPro" id="IPR008670">
    <property type="entry name" value="CoA_reduct_LuxC"/>
</dbReference>
<evidence type="ECO:0000313" key="2">
    <source>
        <dbReference type="EMBL" id="WQD39515.1"/>
    </source>
</evidence>
<reference evidence="2 3" key="1">
    <citation type="submission" date="2023-12" db="EMBL/GenBank/DDBJ databases">
        <title>Genome sequencing and assembly of bacterial species from a model synthetic community.</title>
        <authorList>
            <person name="Hogle S.L."/>
        </authorList>
    </citation>
    <scope>NUCLEOTIDE SEQUENCE [LARGE SCALE GENOMIC DNA]</scope>
    <source>
        <strain evidence="2 3">HAMBI_3031</strain>
    </source>
</reference>
<organism evidence="2 3">
    <name type="scientific">Niabella yanshanensis</name>
    <dbReference type="NCBI Taxonomy" id="577386"/>
    <lineage>
        <taxon>Bacteria</taxon>
        <taxon>Pseudomonadati</taxon>
        <taxon>Bacteroidota</taxon>
        <taxon>Chitinophagia</taxon>
        <taxon>Chitinophagales</taxon>
        <taxon>Chitinophagaceae</taxon>
        <taxon>Niabella</taxon>
    </lineage>
</organism>